<evidence type="ECO:0000256" key="1">
    <source>
        <dbReference type="ARBA" id="ARBA00022729"/>
    </source>
</evidence>
<reference evidence="4 5" key="1">
    <citation type="submission" date="2014-07" db="EMBL/GenBank/DDBJ databases">
        <authorList>
            <person name="McCorrison J."/>
            <person name="Sanka R."/>
            <person name="Torralba M."/>
            <person name="Gillis M."/>
            <person name="Haft D.H."/>
            <person name="Methe B."/>
            <person name="Sutton G."/>
            <person name="Nelson K.E."/>
        </authorList>
    </citation>
    <scope>NUCLEOTIDE SEQUENCE [LARGE SCALE GENOMIC DNA]</scope>
    <source>
        <strain evidence="4 5">DNF00853</strain>
    </source>
</reference>
<dbReference type="SUPFAM" id="SSF52129">
    <property type="entry name" value="Caspase-like"/>
    <property type="match status" value="1"/>
</dbReference>
<protein>
    <recommendedName>
        <fullName evidence="3">Gingipain domain-containing protein</fullName>
    </recommendedName>
</protein>
<dbReference type="Pfam" id="PF01364">
    <property type="entry name" value="Peptidase_C25"/>
    <property type="match status" value="1"/>
</dbReference>
<dbReference type="Gene3D" id="2.60.40.4070">
    <property type="match status" value="1"/>
</dbReference>
<dbReference type="Gene3D" id="3.40.50.10390">
    <property type="entry name" value="Gingipain r, domain 1"/>
    <property type="match status" value="1"/>
</dbReference>
<feature type="chain" id="PRO_5001923813" description="Gingipain domain-containing protein" evidence="2">
    <location>
        <begin position="22"/>
        <end position="1179"/>
    </location>
</feature>
<dbReference type="GO" id="GO:0008234">
    <property type="term" value="F:cysteine-type peptidase activity"/>
    <property type="evidence" value="ECO:0007669"/>
    <property type="project" value="InterPro"/>
</dbReference>
<dbReference type="InterPro" id="IPR029031">
    <property type="entry name" value="Gingipain_N_sf"/>
</dbReference>
<dbReference type="CDD" id="cd02258">
    <property type="entry name" value="Peptidase_C25_N"/>
    <property type="match status" value="1"/>
</dbReference>
<dbReference type="Proteomes" id="UP000029556">
    <property type="component" value="Unassembled WGS sequence"/>
</dbReference>
<proteinExistence type="predicted"/>
<comment type="caution">
    <text evidence="4">The sequence shown here is derived from an EMBL/GenBank/DDBJ whole genome shotgun (WGS) entry which is preliminary data.</text>
</comment>
<keyword evidence="1 2" id="KW-0732">Signal</keyword>
<dbReference type="AlphaFoldDB" id="A0A095ZML6"/>
<evidence type="ECO:0000256" key="2">
    <source>
        <dbReference type="SAM" id="SignalP"/>
    </source>
</evidence>
<feature type="domain" description="Gingipain" evidence="3">
    <location>
        <begin position="439"/>
        <end position="816"/>
    </location>
</feature>
<dbReference type="EMBL" id="JRNN01000034">
    <property type="protein sequence ID" value="KGF35923.1"/>
    <property type="molecule type" value="Genomic_DNA"/>
</dbReference>
<accession>A0A095ZML6</accession>
<sequence>MREIKFLVIGFLSLLCLSVSAQERFFNLTAADVKIDSRLPHFSHSFALGDQFANSSYSVSILYPEFIDMTSADIARYRQLSDAPLPALPPIRRRLALDRKKGLLEVDFCPLVFRDGKYQILVSFMLRLEAQPRKQSLRHAAVQTRAGGTSRYAAHSVLASGKWAKIRVPASGVYRLTDDLIRKAGFTDINKVKVYGYGGRLQNEELVAEELVATDDLKEVPTCWVDGRRLFYAYGPVSWESNTATRRTRNPYSDYGYYFLTQTDDAPTSVDSTAFLASFYPSPDDYHTLYEVDGHAWYEGGRNLFDPNPITAGSSKTFIIPSKAGQGRAKMSVNLSAGTASLATVTYQNAELGTLNIRLRDHDSGNEAGAVYEINRTGTTDSVKITTNSGGPARLDYISLIWQKPLPAPQLKGTSFPVPEYVYNITNQDLHGDGFVDMVIIIPTSQKLRTQAERLKAFHEQNDGMRVRIVPADELYNEFSSGTPDANAYRRYLKMLYDRAQTEADMPKYLLLFGDCVWDNRMLTANCRNLNPDDYLLCFESEDSFSALHCYVDDGYFCALDDGEGLNTNFSDKQDVAVGRFPVKTEAEAKVMVDKVINYVNNKNGGAWQNTLVFMGDDGEDNLHMHDINATADAISTQYPGYLVKKIMWDAYVRETSSTGHAYPEVTRLIKQQQAAGALIMDYGGHGSEMQISHEKVLNLSDFQSFNNPNLPLWVTASCDIMPFDGVAPTIGEAAVLNPKGGALAFFGTTRTVWAYYNALINTSFLRHVLSKDHTGKPITIGEAQRMAKNEMIDTKRDLTDNKLQYSLLGDPAVALHQPSLKVVVDSINGSPVSTDVKASLKAGGIAKVTGHVEHAADFNGTVTVTVRDSQEKIVGRMNDAADITSPFTYYDRTKTLFNGSGNVVGGRFTLTFAIPQDINYTDGTGLMNLYALSNDHQLKAHGTSEAFTIGGTADVVNDSIGPSIYCYLNSPSFTNGDKVNSTPYFVAKITDENGINSAGSGIGHDLQLIIDGEMSKTYNLNDHFVYDFGSYTTGTTYYNIPELAPGPHRLQFRAWDVLNNSSTEELTFHVVKGMQPNLFSVDCTHNPARTTTTFIINHDRVGGQVDVEIDVFDMSGRQLWKHQERGVSTNDAYTIDWDLRVDSGARLQTGVYLYRVLLSSEGSQKVSKAKKLIVIGNN</sequence>
<dbReference type="GO" id="GO:0006508">
    <property type="term" value="P:proteolysis"/>
    <property type="evidence" value="ECO:0007669"/>
    <property type="project" value="InterPro"/>
</dbReference>
<dbReference type="NCBIfam" id="NF033707">
    <property type="entry name" value="T9SS_sortase"/>
    <property type="match status" value="1"/>
</dbReference>
<evidence type="ECO:0000313" key="5">
    <source>
        <dbReference type="Proteomes" id="UP000029556"/>
    </source>
</evidence>
<evidence type="ECO:0000259" key="3">
    <source>
        <dbReference type="Pfam" id="PF01364"/>
    </source>
</evidence>
<dbReference type="InterPro" id="IPR001769">
    <property type="entry name" value="Gingipain"/>
</dbReference>
<evidence type="ECO:0000313" key="4">
    <source>
        <dbReference type="EMBL" id="KGF35923.1"/>
    </source>
</evidence>
<dbReference type="Gene3D" id="3.40.50.1460">
    <property type="match status" value="1"/>
</dbReference>
<feature type="signal peptide" evidence="2">
    <location>
        <begin position="1"/>
        <end position="21"/>
    </location>
</feature>
<organism evidence="4 5">
    <name type="scientific">Hoylesella buccalis DNF00853</name>
    <dbReference type="NCBI Taxonomy" id="1401074"/>
    <lineage>
        <taxon>Bacteria</taxon>
        <taxon>Pseudomonadati</taxon>
        <taxon>Bacteroidota</taxon>
        <taxon>Bacteroidia</taxon>
        <taxon>Bacteroidales</taxon>
        <taxon>Prevotellaceae</taxon>
        <taxon>Hoylesella</taxon>
    </lineage>
</organism>
<dbReference type="InterPro" id="IPR029030">
    <property type="entry name" value="Caspase-like_dom_sf"/>
</dbReference>
<gene>
    <name evidence="4" type="ORF">HMPREF2137_03430</name>
</gene>
<name>A0A095ZML6_9BACT</name>